<dbReference type="Proteomes" id="UP000005101">
    <property type="component" value="Unassembled WGS sequence"/>
</dbReference>
<accession>A0ABN0BHI6</accession>
<evidence type="ECO:0000313" key="3">
    <source>
        <dbReference type="EMBL" id="EFR52395.1"/>
    </source>
</evidence>
<feature type="transmembrane region" description="Helical" evidence="1">
    <location>
        <begin position="172"/>
        <end position="190"/>
    </location>
</feature>
<feature type="transmembrane region" description="Helical" evidence="1">
    <location>
        <begin position="145"/>
        <end position="165"/>
    </location>
</feature>
<evidence type="ECO:0000256" key="1">
    <source>
        <dbReference type="SAM" id="Phobius"/>
    </source>
</evidence>
<keyword evidence="4" id="KW-1185">Reference proteome</keyword>
<feature type="transmembrane region" description="Helical" evidence="1">
    <location>
        <begin position="202"/>
        <end position="220"/>
    </location>
</feature>
<evidence type="ECO:0000313" key="4">
    <source>
        <dbReference type="Proteomes" id="UP000005101"/>
    </source>
</evidence>
<feature type="domain" description="HTH luxR-type" evidence="2">
    <location>
        <begin position="244"/>
        <end position="301"/>
    </location>
</feature>
<reference evidence="3 4" key="1">
    <citation type="submission" date="2008-12" db="EMBL/GenBank/DDBJ databases">
        <title>Annotation of Bacteroides fragilis strain 3_1_12.</title>
        <authorList>
            <consortium name="The Broad Institute Genome Sequencing Platform"/>
            <person name="Ward D."/>
            <person name="Young S.K."/>
            <person name="Kodira C.D."/>
            <person name="Zeng Q."/>
            <person name="Koehrsen M."/>
            <person name="Alvarado L."/>
            <person name="Berlin A."/>
            <person name="Borenstein D."/>
            <person name="Chen Z."/>
            <person name="Engels R."/>
            <person name="Freedman E."/>
            <person name="Gellesch M."/>
            <person name="Goldberg J."/>
            <person name="Griggs A."/>
            <person name="Gujja S."/>
            <person name="Heiman D."/>
            <person name="Hepburn T."/>
            <person name="Howarth C."/>
            <person name="Jen D."/>
            <person name="Larson L."/>
            <person name="Lewis B."/>
            <person name="Mehta T."/>
            <person name="Park D."/>
            <person name="Pearson M."/>
            <person name="Roberts A."/>
            <person name="Saif S."/>
            <person name="Shea T."/>
            <person name="Shenoy N."/>
            <person name="Sisk P."/>
            <person name="Stolte C."/>
            <person name="Sykes S."/>
            <person name="Walk T."/>
            <person name="White J."/>
            <person name="Yandava C."/>
            <person name="Allen-Vercoe E."/>
            <person name="Strauss J."/>
            <person name="Ambrose C."/>
            <person name="Lander E."/>
            <person name="Nusbaum C."/>
            <person name="Galagan J."/>
            <person name="Birren B."/>
        </authorList>
    </citation>
    <scope>NUCLEOTIDE SEQUENCE [LARGE SCALE GENOMIC DNA]</scope>
    <source>
        <strain evidence="3 4">3_1_12</strain>
    </source>
</reference>
<keyword evidence="1" id="KW-0812">Transmembrane</keyword>
<evidence type="ECO:0000259" key="2">
    <source>
        <dbReference type="SMART" id="SM00421"/>
    </source>
</evidence>
<organism evidence="3 4">
    <name type="scientific">Bacteroides fragilis 3_1_12</name>
    <dbReference type="NCBI Taxonomy" id="457424"/>
    <lineage>
        <taxon>Bacteria</taxon>
        <taxon>Pseudomonadati</taxon>
        <taxon>Bacteroidota</taxon>
        <taxon>Bacteroidia</taxon>
        <taxon>Bacteroidales</taxon>
        <taxon>Bacteroidaceae</taxon>
        <taxon>Bacteroides</taxon>
    </lineage>
</organism>
<feature type="transmembrane region" description="Helical" evidence="1">
    <location>
        <begin position="121"/>
        <end position="139"/>
    </location>
</feature>
<feature type="transmembrane region" description="Helical" evidence="1">
    <location>
        <begin position="59"/>
        <end position="77"/>
    </location>
</feature>
<protein>
    <submittedName>
        <fullName evidence="3">Transcriptional regulator, LuxR family</fullName>
    </submittedName>
</protein>
<dbReference type="Gene3D" id="1.10.10.10">
    <property type="entry name" value="Winged helix-like DNA-binding domain superfamily/Winged helix DNA-binding domain"/>
    <property type="match status" value="1"/>
</dbReference>
<gene>
    <name evidence="3" type="ORF">BFAG_01089</name>
</gene>
<feature type="transmembrane region" description="Helical" evidence="1">
    <location>
        <begin position="89"/>
        <end position="109"/>
    </location>
</feature>
<proteinExistence type="predicted"/>
<dbReference type="SUPFAM" id="SSF46894">
    <property type="entry name" value="C-terminal effector domain of the bipartite response regulators"/>
    <property type="match status" value="1"/>
</dbReference>
<sequence>MRVLSTGLANIVRIGHNQHLTLKPNINMNLKSLPFHKRNEYLQRKYHQFKNIESAEQQTIYYIYYSTVVCFSIGILADLCVYLMRNNLLLAICNILSLGLFALFTYLLIRKKARIVSLLNSVFYTIQGNILISMYNRIYLPPEEAGFFLSQDLIIGMVTCGLASISVKRHTVIILSLSPVLLYLGIGLYTSSGLYLMNFPSLTVAYIFPPVMLAKLQEILRSMHRQKKRMTSELKLWAAFNALHLQPSNKEIQFCCLILENKTTEEIAELQYIAPSTVRSNRSRLRQKLQIGQETDLQEYLLELIKKDFD</sequence>
<keyword evidence="1" id="KW-0472">Membrane</keyword>
<name>A0ABN0BHI6_BACFG</name>
<dbReference type="InterPro" id="IPR016032">
    <property type="entry name" value="Sig_transdc_resp-reg_C-effctor"/>
</dbReference>
<keyword evidence="1" id="KW-1133">Transmembrane helix</keyword>
<dbReference type="SMART" id="SM00421">
    <property type="entry name" value="HTH_LUXR"/>
    <property type="match status" value="1"/>
</dbReference>
<dbReference type="EMBL" id="EQ973213">
    <property type="protein sequence ID" value="EFR52395.1"/>
    <property type="molecule type" value="Genomic_DNA"/>
</dbReference>
<dbReference type="InterPro" id="IPR000792">
    <property type="entry name" value="Tscrpt_reg_LuxR_C"/>
</dbReference>
<dbReference type="InterPro" id="IPR036388">
    <property type="entry name" value="WH-like_DNA-bd_sf"/>
</dbReference>